<keyword evidence="1" id="KW-0812">Transmembrane</keyword>
<feature type="transmembrane region" description="Helical" evidence="1">
    <location>
        <begin position="21"/>
        <end position="42"/>
    </location>
</feature>
<reference evidence="2" key="1">
    <citation type="submission" date="2020-03" db="EMBL/GenBank/DDBJ databases">
        <title>Psychroflexus Maritimus sp. nov., isolate from marine sediment.</title>
        <authorList>
            <person name="Zhong Y.-L."/>
        </authorList>
    </citation>
    <scope>NUCLEOTIDE SEQUENCE</scope>
    <source>
        <strain evidence="2">C1</strain>
    </source>
</reference>
<dbReference type="AlphaFoldDB" id="A0A967ADX8"/>
<dbReference type="RefSeq" id="WP_166400716.1">
    <property type="nucleotide sequence ID" value="NZ_JAANAS010000072.1"/>
</dbReference>
<keyword evidence="1" id="KW-1133">Transmembrane helix</keyword>
<name>A0A967ADX8_9FLAO</name>
<gene>
    <name evidence="2" type="ORF">G7034_09450</name>
</gene>
<feature type="transmembrane region" description="Helical" evidence="1">
    <location>
        <begin position="171"/>
        <end position="193"/>
    </location>
</feature>
<evidence type="ECO:0000256" key="1">
    <source>
        <dbReference type="SAM" id="Phobius"/>
    </source>
</evidence>
<organism evidence="2 3">
    <name type="scientific">Psychroflexus maritimus</name>
    <dbReference type="NCBI Taxonomy" id="2714865"/>
    <lineage>
        <taxon>Bacteria</taxon>
        <taxon>Pseudomonadati</taxon>
        <taxon>Bacteroidota</taxon>
        <taxon>Flavobacteriia</taxon>
        <taxon>Flavobacteriales</taxon>
        <taxon>Flavobacteriaceae</taxon>
        <taxon>Psychroflexus</taxon>
    </lineage>
</organism>
<keyword evidence="3" id="KW-1185">Reference proteome</keyword>
<proteinExistence type="predicted"/>
<protein>
    <recommendedName>
        <fullName evidence="4">DUF4381 domain-containing protein</fullName>
    </recommendedName>
</protein>
<evidence type="ECO:0000313" key="2">
    <source>
        <dbReference type="EMBL" id="NGZ90477.1"/>
    </source>
</evidence>
<evidence type="ECO:0008006" key="4">
    <source>
        <dbReference type="Google" id="ProtNLM"/>
    </source>
</evidence>
<dbReference type="Proteomes" id="UP000643701">
    <property type="component" value="Unassembled WGS sequence"/>
</dbReference>
<dbReference type="EMBL" id="JAANAS010000072">
    <property type="protein sequence ID" value="NGZ90477.1"/>
    <property type="molecule type" value="Genomic_DNA"/>
</dbReference>
<keyword evidence="1" id="KW-0472">Membrane</keyword>
<comment type="caution">
    <text evidence="2">The sequence shown here is derived from an EMBL/GenBank/DDBJ whole genome shotgun (WGS) entry which is preliminary data.</text>
</comment>
<accession>A0A967ADX8</accession>
<evidence type="ECO:0000313" key="3">
    <source>
        <dbReference type="Proteomes" id="UP000643701"/>
    </source>
</evidence>
<sequence length="554" mass="63247">MKITSLNYSLTLKQDKRMKINYLNFILLTCFLSGLSTIQLFAQQANVSLDRDSILIGEQVIYTIEVETNIDDVVQFPEGQTFVPLEAIEAFKIDTNQLEPKLKLSKQYALTQFDSGSYTIPKQFIQINESGISTDSLQIYVQDVVVDTTKQGLFPVKTYIETERPFQIPEWIWWGLLLLGVVVGLFLLIQYILQKRKEAKENIPPYQKAIQSLQQLDESPLMKERNLREYYSVLTNISRRYLEDKIELRALEFTTNELIDELQRNKDAKKILIQQATIDDFRKILKRSDLAKFARSQPDVLTAKDDRKFIQSFTDEVDQGIPEPTEEELAQDAAFRAKKARKQKQIKFALGALAVLLIISGGITYLIATKGYDYVKDHYFGHPSKELLEGNWVSSQYGIPPVGITTPEVLVRGDSEMTQEAKKILADPETFVAGGIYSNFHSVLSVMQFKEDEEFDLNTVVDGVYEILEAEGAYNILSKEDQTTTLDGAEGKLVSGNFAIENPFTKNDIKKEYKILNFAEMGAFQQLILIYNADDQYAEEISQRVINSLELRTQ</sequence>
<feature type="transmembrane region" description="Helical" evidence="1">
    <location>
        <begin position="348"/>
        <end position="368"/>
    </location>
</feature>